<dbReference type="GO" id="GO:0043565">
    <property type="term" value="F:sequence-specific DNA binding"/>
    <property type="evidence" value="ECO:0007669"/>
    <property type="project" value="InterPro"/>
</dbReference>
<comment type="subcellular location">
    <subcellularLocation>
        <location evidence="3">Nucleus</location>
    </subcellularLocation>
</comment>
<dbReference type="InterPro" id="IPR036388">
    <property type="entry name" value="WH-like_DNA-bd_sf"/>
</dbReference>
<dbReference type="SUPFAM" id="SSF47769">
    <property type="entry name" value="SAM/Pointed domain"/>
    <property type="match status" value="1"/>
</dbReference>
<dbReference type="PROSITE" id="PS50061">
    <property type="entry name" value="ETS_DOMAIN_3"/>
    <property type="match status" value="1"/>
</dbReference>
<keyword evidence="8" id="KW-1185">Reference proteome</keyword>
<feature type="domain" description="ETS" evidence="5">
    <location>
        <begin position="325"/>
        <end position="405"/>
    </location>
</feature>
<dbReference type="GO" id="GO:0030154">
    <property type="term" value="P:cell differentiation"/>
    <property type="evidence" value="ECO:0007669"/>
    <property type="project" value="TreeGrafter"/>
</dbReference>
<dbReference type="FunFam" id="1.10.150.50:FF:000039">
    <property type="entry name" value="GA-binding protein alpha chain, putative"/>
    <property type="match status" value="1"/>
</dbReference>
<dbReference type="PANTHER" id="PTHR11849:SF195">
    <property type="entry name" value="GA-BINDING PROTEIN ALPHA CHAIN"/>
    <property type="match status" value="1"/>
</dbReference>
<evidence type="ECO:0000313" key="7">
    <source>
        <dbReference type="EMBL" id="CAL4124889.1"/>
    </source>
</evidence>
<accession>A0AAV2RHT8</accession>
<dbReference type="GO" id="GO:0000981">
    <property type="term" value="F:DNA-binding transcription factor activity, RNA polymerase II-specific"/>
    <property type="evidence" value="ECO:0007669"/>
    <property type="project" value="TreeGrafter"/>
</dbReference>
<feature type="region of interest" description="Disordered" evidence="4">
    <location>
        <begin position="291"/>
        <end position="318"/>
    </location>
</feature>
<evidence type="ECO:0000256" key="1">
    <source>
        <dbReference type="ARBA" id="ARBA00005562"/>
    </source>
</evidence>
<dbReference type="InterPro" id="IPR003118">
    <property type="entry name" value="Pointed_dom"/>
</dbReference>
<keyword evidence="3" id="KW-0539">Nucleus</keyword>
<dbReference type="GO" id="GO:0005634">
    <property type="term" value="C:nucleus"/>
    <property type="evidence" value="ECO:0007669"/>
    <property type="project" value="UniProtKB-SubCell"/>
</dbReference>
<dbReference type="Pfam" id="PF02198">
    <property type="entry name" value="SAM_PNT"/>
    <property type="match status" value="1"/>
</dbReference>
<evidence type="ECO:0000259" key="5">
    <source>
        <dbReference type="PROSITE" id="PS50061"/>
    </source>
</evidence>
<dbReference type="Proteomes" id="UP001497623">
    <property type="component" value="Unassembled WGS sequence"/>
</dbReference>
<dbReference type="PROSITE" id="PS51433">
    <property type="entry name" value="PNT"/>
    <property type="match status" value="1"/>
</dbReference>
<dbReference type="PRINTS" id="PR00454">
    <property type="entry name" value="ETSDOMAIN"/>
</dbReference>
<sequence length="436" mass="48441">MAGNATAVLGRRTDSEGTEQSSLPQICTGKQCGLQYIYNTQLSKEPVFVTFSHVFDKSVQTKLSLVNSLYHSLGEFHIHIVLKAQVTDPSISQKLLSKTILLRHFFILYNGGTGSWENNSTFKIAGVEAEDSRSAVTVPSRTNKTLPTETRPTSSKIPKTTRWIVCPTFKELQKCLKIPQNPLEWTVANVRQWLSWAVCQFGLTDINLNGCTINGPALFNLSQTDFRKLIPEDPGDVFYMHFELLRRTHVVAVVCDPNSTVPRPAPPKALFTSSAKSVSASTIDNCKSGVSEVSSSSSSNRHSGVVSSSSGNSSSLTGTNGTQQIQLWQFLLEMLTDPKLYPIMSWCGSEGEFRLHQPEVVANLWGQRKSKPNMNYEKLSRALRYYYDGDMIAKVSGKRFVYKFVLDLKSVVGYSADELRQQVEECAVRDGLSLEA</sequence>
<reference evidence="7 8" key="1">
    <citation type="submission" date="2024-05" db="EMBL/GenBank/DDBJ databases">
        <authorList>
            <person name="Wallberg A."/>
        </authorList>
    </citation>
    <scope>NUCLEOTIDE SEQUENCE [LARGE SCALE GENOMIC DNA]</scope>
</reference>
<comment type="similarity">
    <text evidence="1 3">Belongs to the ETS family.</text>
</comment>
<dbReference type="Gene3D" id="1.10.150.50">
    <property type="entry name" value="Transcription Factor, Ets-1"/>
    <property type="match status" value="1"/>
</dbReference>
<dbReference type="PROSITE" id="PS00346">
    <property type="entry name" value="ETS_DOMAIN_2"/>
    <property type="match status" value="1"/>
</dbReference>
<evidence type="ECO:0000313" key="8">
    <source>
        <dbReference type="Proteomes" id="UP001497623"/>
    </source>
</evidence>
<dbReference type="SMART" id="SM00413">
    <property type="entry name" value="ETS"/>
    <property type="match status" value="1"/>
</dbReference>
<feature type="compositionally biased region" description="Low complexity" evidence="4">
    <location>
        <begin position="291"/>
        <end position="315"/>
    </location>
</feature>
<dbReference type="SMART" id="SM00251">
    <property type="entry name" value="SAM_PNT"/>
    <property type="match status" value="1"/>
</dbReference>
<comment type="caution">
    <text evidence="7">The sequence shown here is derived from an EMBL/GenBank/DDBJ whole genome shotgun (WGS) entry which is preliminary data.</text>
</comment>
<dbReference type="InterPro" id="IPR000418">
    <property type="entry name" value="Ets_dom"/>
</dbReference>
<dbReference type="InterPro" id="IPR036390">
    <property type="entry name" value="WH_DNA-bd_sf"/>
</dbReference>
<feature type="region of interest" description="Disordered" evidence="4">
    <location>
        <begin position="136"/>
        <end position="155"/>
    </location>
</feature>
<dbReference type="InterPro" id="IPR013761">
    <property type="entry name" value="SAM/pointed_sf"/>
</dbReference>
<dbReference type="EMBL" id="CAXKWB010023136">
    <property type="protein sequence ID" value="CAL4124889.1"/>
    <property type="molecule type" value="Genomic_DNA"/>
</dbReference>
<name>A0AAV2RHT8_MEGNR</name>
<dbReference type="Pfam" id="PF00178">
    <property type="entry name" value="Ets"/>
    <property type="match status" value="1"/>
</dbReference>
<evidence type="ECO:0000256" key="4">
    <source>
        <dbReference type="SAM" id="MobiDB-lite"/>
    </source>
</evidence>
<keyword evidence="2 3" id="KW-0238">DNA-binding</keyword>
<dbReference type="PANTHER" id="PTHR11849">
    <property type="entry name" value="ETS"/>
    <property type="match status" value="1"/>
</dbReference>
<evidence type="ECO:0000259" key="6">
    <source>
        <dbReference type="PROSITE" id="PS51433"/>
    </source>
</evidence>
<gene>
    <name evidence="7" type="ORF">MNOR_LOCUS24847</name>
</gene>
<feature type="region of interest" description="Disordered" evidence="4">
    <location>
        <begin position="1"/>
        <end position="22"/>
    </location>
</feature>
<dbReference type="InterPro" id="IPR046328">
    <property type="entry name" value="ETS_fam"/>
</dbReference>
<feature type="non-terminal residue" evidence="7">
    <location>
        <position position="436"/>
    </location>
</feature>
<dbReference type="Gene3D" id="1.10.10.10">
    <property type="entry name" value="Winged helix-like DNA-binding domain superfamily/Winged helix DNA-binding domain"/>
    <property type="match status" value="1"/>
</dbReference>
<organism evidence="7 8">
    <name type="scientific">Meganyctiphanes norvegica</name>
    <name type="common">Northern krill</name>
    <name type="synonym">Thysanopoda norvegica</name>
    <dbReference type="NCBI Taxonomy" id="48144"/>
    <lineage>
        <taxon>Eukaryota</taxon>
        <taxon>Metazoa</taxon>
        <taxon>Ecdysozoa</taxon>
        <taxon>Arthropoda</taxon>
        <taxon>Crustacea</taxon>
        <taxon>Multicrustacea</taxon>
        <taxon>Malacostraca</taxon>
        <taxon>Eumalacostraca</taxon>
        <taxon>Eucarida</taxon>
        <taxon>Euphausiacea</taxon>
        <taxon>Euphausiidae</taxon>
        <taxon>Meganyctiphanes</taxon>
    </lineage>
</organism>
<evidence type="ECO:0000256" key="2">
    <source>
        <dbReference type="ARBA" id="ARBA00023125"/>
    </source>
</evidence>
<proteinExistence type="inferred from homology"/>
<evidence type="ECO:0000256" key="3">
    <source>
        <dbReference type="RuleBase" id="RU004019"/>
    </source>
</evidence>
<dbReference type="SUPFAM" id="SSF46785">
    <property type="entry name" value="Winged helix' DNA-binding domain"/>
    <property type="match status" value="1"/>
</dbReference>
<feature type="domain" description="PNT" evidence="6">
    <location>
        <begin position="164"/>
        <end position="249"/>
    </location>
</feature>
<protein>
    <submittedName>
        <fullName evidence="7">Uncharacterized protein</fullName>
    </submittedName>
</protein>
<dbReference type="AlphaFoldDB" id="A0AAV2RHT8"/>